<keyword evidence="3" id="KW-1185">Reference proteome</keyword>
<comment type="caution">
    <text evidence="2">The sequence shown here is derived from an EMBL/GenBank/DDBJ whole genome shotgun (WGS) entry which is preliminary data.</text>
</comment>
<reference evidence="3" key="1">
    <citation type="journal article" date="2019" name="Int. J. Syst. Evol. Microbiol.">
        <title>The Global Catalogue of Microorganisms (GCM) 10K type strain sequencing project: providing services to taxonomists for standard genome sequencing and annotation.</title>
        <authorList>
            <consortium name="The Broad Institute Genomics Platform"/>
            <consortium name="The Broad Institute Genome Sequencing Center for Infectious Disease"/>
            <person name="Wu L."/>
            <person name="Ma J."/>
        </authorList>
    </citation>
    <scope>NUCLEOTIDE SEQUENCE [LARGE SCALE GENOMIC DNA]</scope>
    <source>
        <strain evidence="3">NBRC 101365</strain>
    </source>
</reference>
<protein>
    <submittedName>
        <fullName evidence="2">Uncharacterized protein</fullName>
    </submittedName>
</protein>
<dbReference type="RefSeq" id="WP_284311080.1">
    <property type="nucleotide sequence ID" value="NZ_BSPC01000010.1"/>
</dbReference>
<organism evidence="2 3">
    <name type="scientific">Labrys miyagiensis</name>
    <dbReference type="NCBI Taxonomy" id="346912"/>
    <lineage>
        <taxon>Bacteria</taxon>
        <taxon>Pseudomonadati</taxon>
        <taxon>Pseudomonadota</taxon>
        <taxon>Alphaproteobacteria</taxon>
        <taxon>Hyphomicrobiales</taxon>
        <taxon>Xanthobacteraceae</taxon>
        <taxon>Labrys</taxon>
    </lineage>
</organism>
<name>A0ABQ6CF17_9HYPH</name>
<accession>A0ABQ6CF17</accession>
<feature type="transmembrane region" description="Helical" evidence="1">
    <location>
        <begin position="6"/>
        <end position="28"/>
    </location>
</feature>
<dbReference type="Proteomes" id="UP001156882">
    <property type="component" value="Unassembled WGS sequence"/>
</dbReference>
<feature type="transmembrane region" description="Helical" evidence="1">
    <location>
        <begin position="117"/>
        <end position="139"/>
    </location>
</feature>
<evidence type="ECO:0000256" key="1">
    <source>
        <dbReference type="SAM" id="Phobius"/>
    </source>
</evidence>
<keyword evidence="1" id="KW-1133">Transmembrane helix</keyword>
<gene>
    <name evidence="2" type="ORF">GCM10007874_12790</name>
</gene>
<evidence type="ECO:0000313" key="3">
    <source>
        <dbReference type="Proteomes" id="UP001156882"/>
    </source>
</evidence>
<keyword evidence="1" id="KW-0472">Membrane</keyword>
<dbReference type="EMBL" id="BSPC01000010">
    <property type="protein sequence ID" value="GLS18263.1"/>
    <property type="molecule type" value="Genomic_DNA"/>
</dbReference>
<evidence type="ECO:0000313" key="2">
    <source>
        <dbReference type="EMBL" id="GLS18263.1"/>
    </source>
</evidence>
<proteinExistence type="predicted"/>
<feature type="transmembrane region" description="Helical" evidence="1">
    <location>
        <begin position="49"/>
        <end position="75"/>
    </location>
</feature>
<keyword evidence="1" id="KW-0812">Transmembrane</keyword>
<sequence length="145" mass="15995">MNWDLNWIWSLPLIVVTMTIHVLGLGYIAKKIVLDATVPSGRREFMLAFCKVVGTTTLFATLLLTVHAITWALLYLALGALPDAPSAMLYSLSALTSYGHAELFLEKRWQLMGALEAVNGVLLFGLTTALLFAAIQAVFWPTNRQ</sequence>